<dbReference type="InterPro" id="IPR016024">
    <property type="entry name" value="ARM-type_fold"/>
</dbReference>
<evidence type="ECO:0000313" key="6">
    <source>
        <dbReference type="Proteomes" id="UP000826271"/>
    </source>
</evidence>
<evidence type="ECO:0000313" key="5">
    <source>
        <dbReference type="EMBL" id="KAG8377412.1"/>
    </source>
</evidence>
<dbReference type="PANTHER" id="PTHR47184">
    <property type="entry name" value="PHOSPHATIDYLINOSITOL 3-AND 4-KINASE FAMILY PROTEIN-RELATED"/>
    <property type="match status" value="1"/>
</dbReference>
<dbReference type="PROSITE" id="PS50077">
    <property type="entry name" value="HEAT_REPEAT"/>
    <property type="match status" value="1"/>
</dbReference>
<dbReference type="SUPFAM" id="SSF48371">
    <property type="entry name" value="ARM repeat"/>
    <property type="match status" value="1"/>
</dbReference>
<evidence type="ECO:0000256" key="1">
    <source>
        <dbReference type="PROSITE-ProRule" id="PRU00103"/>
    </source>
</evidence>
<keyword evidence="6" id="KW-1185">Reference proteome</keyword>
<evidence type="ECO:0000256" key="2">
    <source>
        <dbReference type="SAM" id="MobiDB-lite"/>
    </source>
</evidence>
<feature type="compositionally biased region" description="Polar residues" evidence="2">
    <location>
        <begin position="968"/>
        <end position="983"/>
    </location>
</feature>
<feature type="compositionally biased region" description="Polar residues" evidence="2">
    <location>
        <begin position="482"/>
        <end position="492"/>
    </location>
</feature>
<feature type="domain" description="Symplekin C-terminal" evidence="4">
    <location>
        <begin position="1095"/>
        <end position="1273"/>
    </location>
</feature>
<dbReference type="InterPro" id="IPR022075">
    <property type="entry name" value="Symplekin_C"/>
</dbReference>
<feature type="compositionally biased region" description="Basic and acidic residues" evidence="2">
    <location>
        <begin position="538"/>
        <end position="554"/>
    </location>
</feature>
<reference evidence="5" key="1">
    <citation type="submission" date="2019-10" db="EMBL/GenBank/DDBJ databases">
        <authorList>
            <person name="Zhang R."/>
            <person name="Pan Y."/>
            <person name="Wang J."/>
            <person name="Ma R."/>
            <person name="Yu S."/>
        </authorList>
    </citation>
    <scope>NUCLEOTIDE SEQUENCE</scope>
    <source>
        <strain evidence="5">LA-IB0</strain>
        <tissue evidence="5">Leaf</tissue>
    </source>
</reference>
<evidence type="ECO:0008006" key="7">
    <source>
        <dbReference type="Google" id="ProtNLM"/>
    </source>
</evidence>
<dbReference type="InterPro" id="IPR032460">
    <property type="entry name" value="Symplekin/Pta1_N"/>
</dbReference>
<feature type="domain" description="Symplekin/Pta1 N-terminal" evidence="3">
    <location>
        <begin position="99"/>
        <end position="317"/>
    </location>
</feature>
<name>A0AAV6X9T5_9LAMI</name>
<feature type="region of interest" description="Disordered" evidence="2">
    <location>
        <begin position="482"/>
        <end position="502"/>
    </location>
</feature>
<proteinExistence type="predicted"/>
<dbReference type="Gene3D" id="1.25.10.10">
    <property type="entry name" value="Leucine-rich Repeat Variant"/>
    <property type="match status" value="1"/>
</dbReference>
<gene>
    <name evidence="5" type="ORF">BUALT_Bualt08G0030300</name>
</gene>
<dbReference type="InterPro" id="IPR011989">
    <property type="entry name" value="ARM-like"/>
</dbReference>
<comment type="caution">
    <text evidence="5">The sequence shown here is derived from an EMBL/GenBank/DDBJ whole genome shotgun (WGS) entry which is preliminary data.</text>
</comment>
<dbReference type="Pfam" id="PF11935">
    <property type="entry name" value="SYMPK_PTA1_N"/>
    <property type="match status" value="1"/>
</dbReference>
<feature type="repeat" description="HEAT" evidence="1">
    <location>
        <begin position="700"/>
        <end position="738"/>
    </location>
</feature>
<evidence type="ECO:0000259" key="3">
    <source>
        <dbReference type="Pfam" id="PF11935"/>
    </source>
</evidence>
<protein>
    <recommendedName>
        <fullName evidence="7">Symplekin</fullName>
    </recommendedName>
</protein>
<organism evidence="5 6">
    <name type="scientific">Buddleja alternifolia</name>
    <dbReference type="NCBI Taxonomy" id="168488"/>
    <lineage>
        <taxon>Eukaryota</taxon>
        <taxon>Viridiplantae</taxon>
        <taxon>Streptophyta</taxon>
        <taxon>Embryophyta</taxon>
        <taxon>Tracheophyta</taxon>
        <taxon>Spermatophyta</taxon>
        <taxon>Magnoliopsida</taxon>
        <taxon>eudicotyledons</taxon>
        <taxon>Gunneridae</taxon>
        <taxon>Pentapetalae</taxon>
        <taxon>asterids</taxon>
        <taxon>lamiids</taxon>
        <taxon>Lamiales</taxon>
        <taxon>Scrophulariaceae</taxon>
        <taxon>Buddlejeae</taxon>
        <taxon>Buddleja</taxon>
    </lineage>
</organism>
<feature type="region of interest" description="Disordered" evidence="2">
    <location>
        <begin position="518"/>
        <end position="554"/>
    </location>
</feature>
<dbReference type="Proteomes" id="UP000826271">
    <property type="component" value="Unassembled WGS sequence"/>
</dbReference>
<dbReference type="InterPro" id="IPR021133">
    <property type="entry name" value="HEAT_type_2"/>
</dbReference>
<dbReference type="PANTHER" id="PTHR47184:SF3">
    <property type="entry name" value="PHOSPHATIDYLINOSITOL 3-AND 4-KINASE FAMILY PROTEIN-RELATED"/>
    <property type="match status" value="1"/>
</dbReference>
<sequence>MAGALPAREQALPLLAAANNHGDLAVKLSSLKQVKDILLSVHPSHAAELFPYLIELHSSPETLVRKYLLELIDEVGAKSIEHLSLLLPVLLTFVKDNNPTIAKQSIISGTKFFYIVLEELAFQFQRRGIVERWLEELWTWMVRFRDAVLEVIFEAGPVGPKLLGIKFLEIYVLNFTSDSNDTGSYIREVMTRPDRGFNVSWIIDGHPVLDTPALVSDSNRYLGILLDMLRSTSNFPGLLTISAVNSLAAIARKRPVHYKSVFCALLEFNPNLEMAKGRHAVSIQYSLRTAFLGFLRCTHPVIAESRERLLKTLRAMNAGDAADQVLRQIDKIMKNNERASRDLQSSKDDQLSNQSHMSGVVAKKRSFPLENEDQSNSGDESSKRLRYGPHKNTAAAVDCRDGGQDHVNGISPKLPVLDGDLTPVEQMIAMIGALIAEGERGVESLEILISNIHPDLLADIVITNMKYLPKIPPPLTRYSNVSLHRAPDSSSDPELVIASNGSATPTQTLGLATQIPNTTSLTSLPFSDTSTSANLSTDSKRDPRRDPRRLDPRRIVASVGVPPTSVVEENANSVRSDFDASSTLVLPQPESTSESISVPLMLKTETDESSVMSEDGQPILKDEVHDMGPQEFIPDKETNIVLDPPPSSICKVEDMVAEAVPMDAAMLDEAYSPSSQESDQLLPDISNVESSEIASTELPVLPLYMELAEDHQRSVREQALRRIINSCQDLQRTNIKQTQMALIARLFAQTDVDDVVGMLQRRIISDYEQQKVSLSLSSLRTKLRIGHSGHELVMHILYHLHGIVISDSESSASSVYEKFLLGVAKSLLDDLPASDKSFSRLLGEVPYIPDSVLRLLYDICIECYSGAEGHDGDRVTQGLGAAWSLILGRPVNRQACLDIVLKCAVHSKDDVRAKAIRLVSNKLYTISFISENIEQFATNMFLSAVDQCVSDEVLSESVVSDKRIGGQVESQETSTSGSQAQDESSSDSLISFSQAQGLISLFFSLCTKKPRLLQLVFDTYARAPKAVKQAVHRHIPVLIRTQESSYPELLHIISNPSQGSEHLLIQVLHVLCEGKTPPPDLVLTVRHLYETRLKDATILIPVLSAFSRDEVLPIFPQLVNLPLDKFQKALAHILQGSAHTGPALTPVEVLVAIHDISPERDGIPLKKVTDTCSACFEQRTVFTHQVLAKALDEMVGRTPLPLLFMRTVIQAIDAFPTLVDFVMEILSKLVHRQIWRMPKLWVGFMKCISQTQPHSFRVLLQLPAPQLESALNKYANLRGPLTAFVNQSSVKTSLPRSILVLLGLEVHCQEQPPHHNGTPLSDDATLR</sequence>
<feature type="compositionally biased region" description="Polar residues" evidence="2">
    <location>
        <begin position="518"/>
        <end position="537"/>
    </location>
</feature>
<evidence type="ECO:0000259" key="4">
    <source>
        <dbReference type="Pfam" id="PF12295"/>
    </source>
</evidence>
<feature type="region of interest" description="Disordered" evidence="2">
    <location>
        <begin position="336"/>
        <end position="387"/>
    </location>
</feature>
<feature type="compositionally biased region" description="Basic and acidic residues" evidence="2">
    <location>
        <begin position="336"/>
        <end position="350"/>
    </location>
</feature>
<accession>A0AAV6X9T5</accession>
<dbReference type="Pfam" id="PF12295">
    <property type="entry name" value="Symplekin_C"/>
    <property type="match status" value="1"/>
</dbReference>
<dbReference type="EMBL" id="WHWC01000008">
    <property type="protein sequence ID" value="KAG8377412.1"/>
    <property type="molecule type" value="Genomic_DNA"/>
</dbReference>
<feature type="region of interest" description="Disordered" evidence="2">
    <location>
        <begin position="964"/>
        <end position="984"/>
    </location>
</feature>